<comment type="similarity">
    <text evidence="1">Belongs to the universal stress protein A family.</text>
</comment>
<dbReference type="Gene3D" id="3.40.50.12370">
    <property type="match status" value="1"/>
</dbReference>
<dbReference type="SUPFAM" id="SSF52402">
    <property type="entry name" value="Adenine nucleotide alpha hydrolases-like"/>
    <property type="match status" value="2"/>
</dbReference>
<dbReference type="STRING" id="228958.SAMN04488007_2928"/>
<evidence type="ECO:0000313" key="3">
    <source>
        <dbReference type="EMBL" id="SHK38915.1"/>
    </source>
</evidence>
<dbReference type="AlphaFoldDB" id="A0A1M6S2H2"/>
<dbReference type="EMBL" id="FQZX01000002">
    <property type="protein sequence ID" value="SHK38915.1"/>
    <property type="molecule type" value="Genomic_DNA"/>
</dbReference>
<dbReference type="PANTHER" id="PTHR46268">
    <property type="entry name" value="STRESS RESPONSE PROTEIN NHAX"/>
    <property type="match status" value="1"/>
</dbReference>
<dbReference type="InterPro" id="IPR006015">
    <property type="entry name" value="Universal_stress_UspA"/>
</dbReference>
<dbReference type="InterPro" id="IPR006016">
    <property type="entry name" value="UspA"/>
</dbReference>
<evidence type="ECO:0000259" key="2">
    <source>
        <dbReference type="Pfam" id="PF00582"/>
    </source>
</evidence>
<dbReference type="PANTHER" id="PTHR46268:SF6">
    <property type="entry name" value="UNIVERSAL STRESS PROTEIN UP12"/>
    <property type="match status" value="1"/>
</dbReference>
<protein>
    <submittedName>
        <fullName evidence="3">Nucleotide-binding universal stress protein, UspA family</fullName>
    </submittedName>
</protein>
<dbReference type="Proteomes" id="UP000184314">
    <property type="component" value="Unassembled WGS sequence"/>
</dbReference>
<gene>
    <name evidence="3" type="ORF">SAMN04488007_2928</name>
</gene>
<proteinExistence type="inferred from homology"/>
<accession>A0A1M6S2H2</accession>
<reference evidence="4" key="1">
    <citation type="submission" date="2016-11" db="EMBL/GenBank/DDBJ databases">
        <authorList>
            <person name="Varghese N."/>
            <person name="Submissions S."/>
        </authorList>
    </citation>
    <scope>NUCLEOTIDE SEQUENCE [LARGE SCALE GENOMIC DNA]</scope>
    <source>
        <strain evidence="4">DSM 16478</strain>
    </source>
</reference>
<sequence length="296" mass="33433">MSYYLLFNVLNFNVSNYSIMTRILLPTDFSENSFTAISYALKLYKDLKCTFYLLNSYMPPVYHTEYLMGSPAQIGLGDIVQQNSQDNLENLKEKLQKDFDNPLHTFITHSALNVLSSEVSRTVEAEGIDIVVMGTQGATGAKEILLGTNTVHVIKNAKCPVLVIPSGFEFEVPEQILFPNDFEVSLDKKSLAQLLKITNSHVSQVNVMHVYTGDDLTLVQEKNKKQLAKVLSESGFFHEVSSNEIIAAINEFQIKQKINLLVMVQNKHTFLERLFIEPVIKKIGFHVTIPFLVIPQ</sequence>
<keyword evidence="4" id="KW-1185">Reference proteome</keyword>
<name>A0A1M6S2H2_9FLAO</name>
<dbReference type="PRINTS" id="PR01438">
    <property type="entry name" value="UNVRSLSTRESS"/>
</dbReference>
<dbReference type="CDD" id="cd00293">
    <property type="entry name" value="USP-like"/>
    <property type="match status" value="1"/>
</dbReference>
<evidence type="ECO:0000313" key="4">
    <source>
        <dbReference type="Proteomes" id="UP000184314"/>
    </source>
</evidence>
<feature type="domain" description="UspA" evidence="2">
    <location>
        <begin position="21"/>
        <end position="165"/>
    </location>
</feature>
<dbReference type="Pfam" id="PF00582">
    <property type="entry name" value="Usp"/>
    <property type="match status" value="1"/>
</dbReference>
<organism evidence="3 4">
    <name type="scientific">Maribacter aquivivus</name>
    <dbReference type="NCBI Taxonomy" id="228958"/>
    <lineage>
        <taxon>Bacteria</taxon>
        <taxon>Pseudomonadati</taxon>
        <taxon>Bacteroidota</taxon>
        <taxon>Flavobacteriia</taxon>
        <taxon>Flavobacteriales</taxon>
        <taxon>Flavobacteriaceae</taxon>
        <taxon>Maribacter</taxon>
    </lineage>
</organism>
<evidence type="ECO:0000256" key="1">
    <source>
        <dbReference type="ARBA" id="ARBA00008791"/>
    </source>
</evidence>